<evidence type="ECO:0000313" key="2">
    <source>
        <dbReference type="EMBL" id="EMF83991.1"/>
    </source>
</evidence>
<sequence>MLFPTLEFFVFFIFVFLVYWYLIPYFFGNDTKALSFTHFFY</sequence>
<dbReference type="AlphaFoldDB" id="M3H4D4"/>
<reference evidence="2 3" key="1">
    <citation type="submission" date="2013-01" db="EMBL/GenBank/DDBJ databases">
        <authorList>
            <person name="Harkins D.M."/>
            <person name="Durkin A.S."/>
            <person name="Brinkac L.M."/>
            <person name="Haft D.H."/>
            <person name="Selengut J.D."/>
            <person name="Sanka R."/>
            <person name="DePew J."/>
            <person name="Purushe J."/>
            <person name="Tulsiani S.M."/>
            <person name="Graham G.C."/>
            <person name="Burns M.-A."/>
            <person name="Dohnt M.F."/>
            <person name="Smythe L.D."/>
            <person name="McKay D.B."/>
            <person name="Craig S.B."/>
            <person name="Vinetz J.M."/>
            <person name="Sutton G.G."/>
            <person name="Nierman W.C."/>
            <person name="Fouts D.E."/>
        </authorList>
    </citation>
    <scope>NUCLEOTIDE SEQUENCE [LARGE SCALE GENOMIC DNA]</scope>
    <source>
        <strain evidence="2 3">LT2116</strain>
    </source>
</reference>
<gene>
    <name evidence="2" type="ORF">LEP1GSC188_4216</name>
</gene>
<keyword evidence="1" id="KW-0472">Membrane</keyword>
<evidence type="ECO:0000313" key="3">
    <source>
        <dbReference type="Proteomes" id="UP000011770"/>
    </source>
</evidence>
<proteinExistence type="predicted"/>
<keyword evidence="1" id="KW-0812">Transmembrane</keyword>
<dbReference type="Proteomes" id="UP000011770">
    <property type="component" value="Unassembled WGS sequence"/>
</dbReference>
<feature type="transmembrane region" description="Helical" evidence="1">
    <location>
        <begin position="6"/>
        <end position="27"/>
    </location>
</feature>
<protein>
    <submittedName>
        <fullName evidence="2">Uncharacterized protein</fullName>
    </submittedName>
</protein>
<comment type="caution">
    <text evidence="2">The sequence shown here is derived from an EMBL/GenBank/DDBJ whole genome shotgun (WGS) entry which is preliminary data.</text>
</comment>
<dbReference type="EMBL" id="AHOR02000010">
    <property type="protein sequence ID" value="EMF83991.1"/>
    <property type="molecule type" value="Genomic_DNA"/>
</dbReference>
<keyword evidence="1" id="KW-1133">Transmembrane helix</keyword>
<evidence type="ECO:0000256" key="1">
    <source>
        <dbReference type="SAM" id="Phobius"/>
    </source>
</evidence>
<accession>M3H4D4</accession>
<name>M3H4D4_9LEPT</name>
<organism evidence="2 3">
    <name type="scientific">Leptospira weilii serovar Topaz str. LT2116</name>
    <dbReference type="NCBI Taxonomy" id="1088540"/>
    <lineage>
        <taxon>Bacteria</taxon>
        <taxon>Pseudomonadati</taxon>
        <taxon>Spirochaetota</taxon>
        <taxon>Spirochaetia</taxon>
        <taxon>Leptospirales</taxon>
        <taxon>Leptospiraceae</taxon>
        <taxon>Leptospira</taxon>
    </lineage>
</organism>